<reference evidence="5" key="1">
    <citation type="journal article" date="2020" name="Stud. Mycol.">
        <title>101 Dothideomycetes genomes: a test case for predicting lifestyles and emergence of pathogens.</title>
        <authorList>
            <person name="Haridas S."/>
            <person name="Albert R."/>
            <person name="Binder M."/>
            <person name="Bloem J."/>
            <person name="Labutti K."/>
            <person name="Salamov A."/>
            <person name="Andreopoulos B."/>
            <person name="Baker S."/>
            <person name="Barry K."/>
            <person name="Bills G."/>
            <person name="Bluhm B."/>
            <person name="Cannon C."/>
            <person name="Castanera R."/>
            <person name="Culley D."/>
            <person name="Daum C."/>
            <person name="Ezra D."/>
            <person name="Gonzalez J."/>
            <person name="Henrissat B."/>
            <person name="Kuo A."/>
            <person name="Liang C."/>
            <person name="Lipzen A."/>
            <person name="Lutzoni F."/>
            <person name="Magnuson J."/>
            <person name="Mondo S."/>
            <person name="Nolan M."/>
            <person name="Ohm R."/>
            <person name="Pangilinan J."/>
            <person name="Park H.-J."/>
            <person name="Ramirez L."/>
            <person name="Alfaro M."/>
            <person name="Sun H."/>
            <person name="Tritt A."/>
            <person name="Yoshinaga Y."/>
            <person name="Zwiers L.-H."/>
            <person name="Turgeon B."/>
            <person name="Goodwin S."/>
            <person name="Spatafora J."/>
            <person name="Crous P."/>
            <person name="Grigoriev I."/>
        </authorList>
    </citation>
    <scope>NUCLEOTIDE SEQUENCE</scope>
    <source>
        <strain evidence="5">CBS 119687</strain>
    </source>
</reference>
<organism evidence="5 6">
    <name type="scientific">Dothidotthia symphoricarpi CBS 119687</name>
    <dbReference type="NCBI Taxonomy" id="1392245"/>
    <lineage>
        <taxon>Eukaryota</taxon>
        <taxon>Fungi</taxon>
        <taxon>Dikarya</taxon>
        <taxon>Ascomycota</taxon>
        <taxon>Pezizomycotina</taxon>
        <taxon>Dothideomycetes</taxon>
        <taxon>Pleosporomycetidae</taxon>
        <taxon>Pleosporales</taxon>
        <taxon>Dothidotthiaceae</taxon>
        <taxon>Dothidotthia</taxon>
    </lineage>
</organism>
<accession>A0A6A6AC29</accession>
<dbReference type="RefSeq" id="XP_033522806.1">
    <property type="nucleotide sequence ID" value="XM_033663882.1"/>
</dbReference>
<name>A0A6A6AC29_9PLEO</name>
<evidence type="ECO:0000313" key="6">
    <source>
        <dbReference type="Proteomes" id="UP000799771"/>
    </source>
</evidence>
<protein>
    <submittedName>
        <fullName evidence="5">FabD/lysophospholipase-like protein</fullName>
    </submittedName>
</protein>
<proteinExistence type="predicted"/>
<comment type="caution">
    <text evidence="2">Lacks conserved residue(s) required for the propagation of feature annotation.</text>
</comment>
<evidence type="ECO:0000256" key="2">
    <source>
        <dbReference type="PROSITE-ProRule" id="PRU01161"/>
    </source>
</evidence>
<dbReference type="Pfam" id="PF01734">
    <property type="entry name" value="Patatin"/>
    <property type="match status" value="1"/>
</dbReference>
<dbReference type="PANTHER" id="PTHR24185">
    <property type="entry name" value="CALCIUM-INDEPENDENT PHOSPHOLIPASE A2-GAMMA"/>
    <property type="match status" value="1"/>
</dbReference>
<dbReference type="AlphaFoldDB" id="A0A6A6AC29"/>
<dbReference type="GO" id="GO:0016042">
    <property type="term" value="P:lipid catabolic process"/>
    <property type="evidence" value="ECO:0007669"/>
    <property type="project" value="UniProtKB-UniRule"/>
</dbReference>
<evidence type="ECO:0000256" key="3">
    <source>
        <dbReference type="SAM" id="MobiDB-lite"/>
    </source>
</evidence>
<feature type="region of interest" description="Disordered" evidence="3">
    <location>
        <begin position="81"/>
        <end position="169"/>
    </location>
</feature>
<feature type="short sequence motif" description="GXSXG" evidence="2">
    <location>
        <begin position="267"/>
        <end position="271"/>
    </location>
</feature>
<keyword evidence="2" id="KW-0378">Hydrolase</keyword>
<feature type="short sequence motif" description="GXGXXG" evidence="2">
    <location>
        <begin position="229"/>
        <end position="234"/>
    </location>
</feature>
<dbReference type="GeneID" id="54404314"/>
<evidence type="ECO:0000313" key="5">
    <source>
        <dbReference type="EMBL" id="KAF2128417.1"/>
    </source>
</evidence>
<evidence type="ECO:0000256" key="1">
    <source>
        <dbReference type="ARBA" id="ARBA00023098"/>
    </source>
</evidence>
<dbReference type="PANTHER" id="PTHR24185:SF4">
    <property type="entry name" value="SERINE HYDROLASE, PUTATIVE (AFU_ORTHOLOGUE AFUA_2G07870)-RELATED"/>
    <property type="match status" value="1"/>
</dbReference>
<dbReference type="CDD" id="cd07216">
    <property type="entry name" value="Pat17_PNPLA8_PNPLA9_like3"/>
    <property type="match status" value="1"/>
</dbReference>
<evidence type="ECO:0000259" key="4">
    <source>
        <dbReference type="PROSITE" id="PS51635"/>
    </source>
</evidence>
<keyword evidence="6" id="KW-1185">Reference proteome</keyword>
<feature type="active site" description="Nucleophile" evidence="2">
    <location>
        <position position="269"/>
    </location>
</feature>
<dbReference type="InterPro" id="IPR002641">
    <property type="entry name" value="PNPLA_dom"/>
</dbReference>
<dbReference type="GO" id="GO:0016020">
    <property type="term" value="C:membrane"/>
    <property type="evidence" value="ECO:0007669"/>
    <property type="project" value="TreeGrafter"/>
</dbReference>
<feature type="domain" description="PNPLA" evidence="4">
    <location>
        <begin position="225"/>
        <end position="434"/>
    </location>
</feature>
<feature type="active site" description="Proton acceptor" evidence="2">
    <location>
        <position position="421"/>
    </location>
</feature>
<keyword evidence="2" id="KW-0442">Lipid degradation</keyword>
<keyword evidence="1 2" id="KW-0443">Lipid metabolism</keyword>
<dbReference type="Gene3D" id="3.40.1090.10">
    <property type="entry name" value="Cytosolic phospholipase A2 catalytic domain"/>
    <property type="match status" value="1"/>
</dbReference>
<dbReference type="SUPFAM" id="SSF52151">
    <property type="entry name" value="FabD/lysophospholipase-like"/>
    <property type="match status" value="1"/>
</dbReference>
<sequence>MSCAQVDLSQVRYSPIEGTYYFYDHRYPSAIQFLLSGRWESWDVGWVKDKAHDPEIRRIAEEAETRLLHDARAYYRQWPAEVAGPSQPSPPPETDHQLRTPPRQSIARSQSSPRTDVPSPSPVPSHGSALQFPIPASPHEHVPSTSATRTASYSSPYRPQAAPVSDHRPQIVTTVPVQVVPTGIVGPSVHAGYQQYAHNQLGPPLQAATSPGLVTSQHRETKILLSMDGDGIRGLSTLLVVESLVNAICVKIGHQVNPCQIFDLMGGSSLGGVIAIMLGRLQMQAHRAREGYKRIARQVFLNKRDFFISLDPYAAISNVDAMALEREIKAVVKQEIGHEDELLFDGRDNLGDVFVATTHIEIGTNKAALMRSYQTRRITGPDIDANMTIWQALKATSVAPRYMLPQPGANQRLVIAPGLVDHGTAKNNPVRDILYECRKLYRYANDMMIIVSIGTGVGLNRDSEIAEMANSVEDRNAEARGWGEKFEVDHQALMERGWMKYFRFNVTGLEDVPLEEWCHEDIIKEKTSAYLAQPEVGHMFYACVDAITALILGHQTRQ</sequence>
<dbReference type="GO" id="GO:0046486">
    <property type="term" value="P:glycerolipid metabolic process"/>
    <property type="evidence" value="ECO:0007669"/>
    <property type="project" value="UniProtKB-ARBA"/>
</dbReference>
<feature type="compositionally biased region" description="Low complexity" evidence="3">
    <location>
        <begin position="143"/>
        <end position="157"/>
    </location>
</feature>
<dbReference type="PROSITE" id="PS51635">
    <property type="entry name" value="PNPLA"/>
    <property type="match status" value="1"/>
</dbReference>
<dbReference type="Proteomes" id="UP000799771">
    <property type="component" value="Unassembled WGS sequence"/>
</dbReference>
<dbReference type="GO" id="GO:0047499">
    <property type="term" value="F:calcium-independent phospholipase A2 activity"/>
    <property type="evidence" value="ECO:0007669"/>
    <property type="project" value="TreeGrafter"/>
</dbReference>
<dbReference type="OrthoDB" id="1658288at2759"/>
<dbReference type="GO" id="GO:0019369">
    <property type="term" value="P:arachidonate metabolic process"/>
    <property type="evidence" value="ECO:0007669"/>
    <property type="project" value="TreeGrafter"/>
</dbReference>
<gene>
    <name evidence="5" type="ORF">P153DRAFT_293200</name>
</gene>
<dbReference type="InterPro" id="IPR016035">
    <property type="entry name" value="Acyl_Trfase/lysoPLipase"/>
</dbReference>
<dbReference type="EMBL" id="ML977508">
    <property type="protein sequence ID" value="KAF2128417.1"/>
    <property type="molecule type" value="Genomic_DNA"/>
</dbReference>